<dbReference type="Proteomes" id="UP001196413">
    <property type="component" value="Unassembled WGS sequence"/>
</dbReference>
<evidence type="ECO:0000313" key="2">
    <source>
        <dbReference type="Proteomes" id="UP001196413"/>
    </source>
</evidence>
<accession>A0AAD5WIB4</accession>
<comment type="caution">
    <text evidence="1">The sequence shown here is derived from an EMBL/GenBank/DDBJ whole genome shotgun (WGS) entry which is preliminary data.</text>
</comment>
<dbReference type="EMBL" id="JAHQIW010006888">
    <property type="protein sequence ID" value="KAJ1370986.1"/>
    <property type="molecule type" value="Genomic_DNA"/>
</dbReference>
<dbReference type="AlphaFoldDB" id="A0AAD5WIB4"/>
<reference evidence="1" key="1">
    <citation type="submission" date="2021-06" db="EMBL/GenBank/DDBJ databases">
        <title>Parelaphostrongylus tenuis whole genome reference sequence.</title>
        <authorList>
            <person name="Garwood T.J."/>
            <person name="Larsen P.A."/>
            <person name="Fountain-Jones N.M."/>
            <person name="Garbe J.R."/>
            <person name="Macchietto M.G."/>
            <person name="Kania S.A."/>
            <person name="Gerhold R.W."/>
            <person name="Richards J.E."/>
            <person name="Wolf T.M."/>
        </authorList>
    </citation>
    <scope>NUCLEOTIDE SEQUENCE</scope>
    <source>
        <strain evidence="1">MNPRO001-30</strain>
        <tissue evidence="1">Meninges</tissue>
    </source>
</reference>
<gene>
    <name evidence="1" type="ORF">KIN20_032842</name>
</gene>
<sequence>MLVAALVEPGSNPNTPTFNKNAHVAQSQAILETARRRARPIIYVIQEEKNESNRLLEALGSTQ</sequence>
<evidence type="ECO:0000313" key="1">
    <source>
        <dbReference type="EMBL" id="KAJ1370986.1"/>
    </source>
</evidence>
<protein>
    <submittedName>
        <fullName evidence="1">Uncharacterized protein</fullName>
    </submittedName>
</protein>
<organism evidence="1 2">
    <name type="scientific">Parelaphostrongylus tenuis</name>
    <name type="common">Meningeal worm</name>
    <dbReference type="NCBI Taxonomy" id="148309"/>
    <lineage>
        <taxon>Eukaryota</taxon>
        <taxon>Metazoa</taxon>
        <taxon>Ecdysozoa</taxon>
        <taxon>Nematoda</taxon>
        <taxon>Chromadorea</taxon>
        <taxon>Rhabditida</taxon>
        <taxon>Rhabditina</taxon>
        <taxon>Rhabditomorpha</taxon>
        <taxon>Strongyloidea</taxon>
        <taxon>Metastrongylidae</taxon>
        <taxon>Parelaphostrongylus</taxon>
    </lineage>
</organism>
<name>A0AAD5WIB4_PARTN</name>
<proteinExistence type="predicted"/>
<keyword evidence="2" id="KW-1185">Reference proteome</keyword>